<feature type="transmembrane region" description="Helical" evidence="9">
    <location>
        <begin position="12"/>
        <end position="32"/>
    </location>
</feature>
<dbReference type="InterPro" id="IPR050901">
    <property type="entry name" value="BP-dep_ABC_trans_perm"/>
</dbReference>
<comment type="subcellular location">
    <subcellularLocation>
        <location evidence="1 9">Cell membrane</location>
        <topology evidence="1 9">Multi-pass membrane protein</topology>
    </subcellularLocation>
</comment>
<feature type="transmembrane region" description="Helical" evidence="9">
    <location>
        <begin position="278"/>
        <end position="298"/>
    </location>
</feature>
<sequence>MKKIVIGLNLRHFYKALAAVIFGFISLFLPYISRDGMRSSLIGTAFKLLAASESSKITFFVYLTIILTVISFVFGLINLFKTSVKTMKIWQCVQALSTFFWTFLLFSSKMILEAAHLQTSFMNKYLGIGFWIGLIVAYVGLVFIMKTTQTNTGYIVLTILGTIWMFPILWIILTALRAEQGYYVGYFFPHKLTLQNFINLFSNESVLPFGKWWVNTMIVAICSCVINTLIVLMTSFILSRTRFGGRKKFMNILMIIGMFPGFMSLIAVYNILKGLGLNQSLMALIIVGAAGAAMGYHVSKGFFDTIPKAIDEAAIIDGASRFQIFTHVTLPLSKSIIVYTVLGNFLGAWSDYIFPSMLFGDKQSSYTVAVGLYWLTDFRRIDTYYTQFAAGAVVVAVPIVILFVWLQRFYVEGLSGSVKG</sequence>
<gene>
    <name evidence="11" type="ORF">SAMN04487884_11643</name>
</gene>
<feature type="transmembrane region" description="Helical" evidence="9">
    <location>
        <begin position="250"/>
        <end position="272"/>
    </location>
</feature>
<keyword evidence="4" id="KW-1003">Cell membrane</keyword>
<feature type="transmembrane region" description="Helical" evidence="9">
    <location>
        <begin position="212"/>
        <end position="238"/>
    </location>
</feature>
<evidence type="ECO:0000256" key="7">
    <source>
        <dbReference type="ARBA" id="ARBA00022989"/>
    </source>
</evidence>
<name>A0A1H9TWC0_BUTFI</name>
<evidence type="ECO:0000256" key="6">
    <source>
        <dbReference type="ARBA" id="ARBA00022692"/>
    </source>
</evidence>
<dbReference type="InterPro" id="IPR000515">
    <property type="entry name" value="MetI-like"/>
</dbReference>
<dbReference type="Pfam" id="PF00528">
    <property type="entry name" value="BPD_transp_1"/>
    <property type="match status" value="1"/>
</dbReference>
<accession>A0A1H9TWC0</accession>
<dbReference type="Proteomes" id="UP000182584">
    <property type="component" value="Unassembled WGS sequence"/>
</dbReference>
<dbReference type="RefSeq" id="WP_081357094.1">
    <property type="nucleotide sequence ID" value="NZ_FOGJ01000016.1"/>
</dbReference>
<proteinExistence type="inferred from homology"/>
<keyword evidence="7 9" id="KW-1133">Transmembrane helix</keyword>
<dbReference type="OrthoDB" id="9794684at2"/>
<dbReference type="GO" id="GO:0005886">
    <property type="term" value="C:plasma membrane"/>
    <property type="evidence" value="ECO:0007669"/>
    <property type="project" value="UniProtKB-SubCell"/>
</dbReference>
<evidence type="ECO:0000313" key="12">
    <source>
        <dbReference type="Proteomes" id="UP000182584"/>
    </source>
</evidence>
<evidence type="ECO:0000256" key="3">
    <source>
        <dbReference type="ARBA" id="ARBA00022448"/>
    </source>
</evidence>
<evidence type="ECO:0000313" key="11">
    <source>
        <dbReference type="EMBL" id="SES01274.1"/>
    </source>
</evidence>
<comment type="similarity">
    <text evidence="2">Belongs to the binding-protein-dependent transport system permease family. MalFG subfamily.</text>
</comment>
<evidence type="ECO:0000259" key="10">
    <source>
        <dbReference type="PROSITE" id="PS50928"/>
    </source>
</evidence>
<keyword evidence="5" id="KW-0762">Sugar transport</keyword>
<reference evidence="11 12" key="1">
    <citation type="submission" date="2016-10" db="EMBL/GenBank/DDBJ databases">
        <authorList>
            <person name="de Groot N.N."/>
        </authorList>
    </citation>
    <scope>NUCLEOTIDE SEQUENCE [LARGE SCALE GENOMIC DNA]</scope>
    <source>
        <strain evidence="11 12">AR40</strain>
    </source>
</reference>
<feature type="transmembrane region" description="Helical" evidence="9">
    <location>
        <begin position="152"/>
        <end position="173"/>
    </location>
</feature>
<dbReference type="AlphaFoldDB" id="A0A1H9TWC0"/>
<dbReference type="Gene3D" id="1.10.3720.10">
    <property type="entry name" value="MetI-like"/>
    <property type="match status" value="1"/>
</dbReference>
<feature type="domain" description="ABC transmembrane type-1" evidence="10">
    <location>
        <begin position="213"/>
        <end position="406"/>
    </location>
</feature>
<feature type="transmembrane region" description="Helical" evidence="9">
    <location>
        <begin position="384"/>
        <end position="406"/>
    </location>
</feature>
<evidence type="ECO:0000256" key="2">
    <source>
        <dbReference type="ARBA" id="ARBA00009047"/>
    </source>
</evidence>
<dbReference type="GO" id="GO:0015423">
    <property type="term" value="F:ABC-type maltose transporter activity"/>
    <property type="evidence" value="ECO:0007669"/>
    <property type="project" value="TreeGrafter"/>
</dbReference>
<dbReference type="InterPro" id="IPR035906">
    <property type="entry name" value="MetI-like_sf"/>
</dbReference>
<dbReference type="CDD" id="cd06261">
    <property type="entry name" value="TM_PBP2"/>
    <property type="match status" value="1"/>
</dbReference>
<organism evidence="11 12">
    <name type="scientific">Butyrivibrio fibrisolvens</name>
    <dbReference type="NCBI Taxonomy" id="831"/>
    <lineage>
        <taxon>Bacteria</taxon>
        <taxon>Bacillati</taxon>
        <taxon>Bacillota</taxon>
        <taxon>Clostridia</taxon>
        <taxon>Lachnospirales</taxon>
        <taxon>Lachnospiraceae</taxon>
        <taxon>Butyrivibrio</taxon>
    </lineage>
</organism>
<keyword evidence="3 9" id="KW-0813">Transport</keyword>
<evidence type="ECO:0000256" key="8">
    <source>
        <dbReference type="ARBA" id="ARBA00023136"/>
    </source>
</evidence>
<dbReference type="PANTHER" id="PTHR32243">
    <property type="entry name" value="MALTOSE TRANSPORT SYSTEM PERMEASE-RELATED"/>
    <property type="match status" value="1"/>
</dbReference>
<keyword evidence="8 9" id="KW-0472">Membrane</keyword>
<dbReference type="PANTHER" id="PTHR32243:SF50">
    <property type="entry name" value="MALTOSE_MALTODEXTRIN TRANSPORT SYSTEM PERMEASE PROTEIN MALG"/>
    <property type="match status" value="1"/>
</dbReference>
<evidence type="ECO:0000256" key="5">
    <source>
        <dbReference type="ARBA" id="ARBA00022597"/>
    </source>
</evidence>
<dbReference type="GO" id="GO:0042956">
    <property type="term" value="P:maltodextrin transmembrane transport"/>
    <property type="evidence" value="ECO:0007669"/>
    <property type="project" value="TreeGrafter"/>
</dbReference>
<keyword evidence="6 9" id="KW-0812">Transmembrane</keyword>
<feature type="transmembrane region" description="Helical" evidence="9">
    <location>
        <begin position="92"/>
        <end position="112"/>
    </location>
</feature>
<dbReference type="EMBL" id="FOGJ01000016">
    <property type="protein sequence ID" value="SES01274.1"/>
    <property type="molecule type" value="Genomic_DNA"/>
</dbReference>
<feature type="transmembrane region" description="Helical" evidence="9">
    <location>
        <begin position="124"/>
        <end position="145"/>
    </location>
</feature>
<dbReference type="PROSITE" id="PS50928">
    <property type="entry name" value="ABC_TM1"/>
    <property type="match status" value="1"/>
</dbReference>
<dbReference type="SUPFAM" id="SSF161098">
    <property type="entry name" value="MetI-like"/>
    <property type="match status" value="1"/>
</dbReference>
<feature type="transmembrane region" description="Helical" evidence="9">
    <location>
        <begin position="59"/>
        <end position="80"/>
    </location>
</feature>
<evidence type="ECO:0000256" key="1">
    <source>
        <dbReference type="ARBA" id="ARBA00004651"/>
    </source>
</evidence>
<evidence type="ECO:0000256" key="4">
    <source>
        <dbReference type="ARBA" id="ARBA00022475"/>
    </source>
</evidence>
<protein>
    <submittedName>
        <fullName evidence="11">Arabinogalactan oligomer / maltooligosaccharide transport system permease protein</fullName>
    </submittedName>
</protein>
<evidence type="ECO:0000256" key="9">
    <source>
        <dbReference type="RuleBase" id="RU363032"/>
    </source>
</evidence>